<dbReference type="HOGENOM" id="CLU_2223729_0_0_1"/>
<name>A0A0C7ND08_9SACH</name>
<feature type="compositionally biased region" description="Basic residues" evidence="1">
    <location>
        <begin position="1"/>
        <end position="11"/>
    </location>
</feature>
<proteinExistence type="predicted"/>
<evidence type="ECO:0000256" key="1">
    <source>
        <dbReference type="SAM" id="MobiDB-lite"/>
    </source>
</evidence>
<dbReference type="EMBL" id="LN736370">
    <property type="protein sequence ID" value="CEP64264.1"/>
    <property type="molecule type" value="Genomic_DNA"/>
</dbReference>
<evidence type="ECO:0000313" key="3">
    <source>
        <dbReference type="Proteomes" id="UP000054304"/>
    </source>
</evidence>
<reference evidence="2 3" key="1">
    <citation type="submission" date="2014-12" db="EMBL/GenBank/DDBJ databases">
        <authorList>
            <person name="Neuveglise Cecile"/>
        </authorList>
    </citation>
    <scope>NUCLEOTIDE SEQUENCE [LARGE SCALE GENOMIC DNA]</scope>
    <source>
        <strain evidence="2 3">CBS 12615</strain>
    </source>
</reference>
<organism evidence="2 3">
    <name type="scientific">Lachancea lanzarotensis</name>
    <dbReference type="NCBI Taxonomy" id="1245769"/>
    <lineage>
        <taxon>Eukaryota</taxon>
        <taxon>Fungi</taxon>
        <taxon>Dikarya</taxon>
        <taxon>Ascomycota</taxon>
        <taxon>Saccharomycotina</taxon>
        <taxon>Saccharomycetes</taxon>
        <taxon>Saccharomycetales</taxon>
        <taxon>Saccharomycetaceae</taxon>
        <taxon>Lachancea</taxon>
    </lineage>
</organism>
<dbReference type="GeneID" id="34687811"/>
<dbReference type="Proteomes" id="UP000054304">
    <property type="component" value="Unassembled WGS sequence"/>
</dbReference>
<dbReference type="AlphaFoldDB" id="A0A0C7ND08"/>
<feature type="region of interest" description="Disordered" evidence="1">
    <location>
        <begin position="70"/>
        <end position="92"/>
    </location>
</feature>
<sequence length="106" mass="12252">MKGKVSGKKSAKLNSKNVSKGGIKKQQRIKTKLRIEQVNKESFLLSELNERETKKNVKPCPEALKVKKLLKDQQRDKNTQEAFQQEKKNTDDHMLRQLEQISGFSL</sequence>
<gene>
    <name evidence="2" type="ORF">LALA0_S11e00188g</name>
</gene>
<feature type="region of interest" description="Disordered" evidence="1">
    <location>
        <begin position="1"/>
        <end position="29"/>
    </location>
</feature>
<keyword evidence="3" id="KW-1185">Reference proteome</keyword>
<evidence type="ECO:0000313" key="2">
    <source>
        <dbReference type="EMBL" id="CEP64264.1"/>
    </source>
</evidence>
<protein>
    <submittedName>
        <fullName evidence="2">LALA0S11e00188g1_1</fullName>
    </submittedName>
</protein>
<accession>A0A0C7ND08</accession>
<dbReference type="OrthoDB" id="4063321at2759"/>
<dbReference type="RefSeq" id="XP_022630472.1">
    <property type="nucleotide sequence ID" value="XM_022775085.1"/>
</dbReference>